<organism evidence="1">
    <name type="scientific">viral metagenome</name>
    <dbReference type="NCBI Taxonomy" id="1070528"/>
    <lineage>
        <taxon>unclassified sequences</taxon>
        <taxon>metagenomes</taxon>
        <taxon>organismal metagenomes</taxon>
    </lineage>
</organism>
<evidence type="ECO:0000313" key="1">
    <source>
        <dbReference type="EMBL" id="QHT93339.1"/>
    </source>
</evidence>
<sequence length="256" mass="28121">MSNILSEPIPVTSTNLRPFTNNDVTNDISYKHGLPRPMKHYRLGIINAIDINLDSPDAAYLKTNVDRYVRSSRSTPLLSLTMERPGSTFTSTSNVNLASDLSKDTRMDGKLNDCCQATNALKRVRGANTNLSKNYYQTSQQHRHARCNTIQQKGYQFSNGGNGKYVGNCSANNQSCNEVVYKPNNTQFATQGAVSSSSRTSRLTLNTVRTEVNDYKNKATADNYVNAGGSTVTPFILKAKTQGVSDCKPSKVCAQL</sequence>
<proteinExistence type="predicted"/>
<accession>A0A6C0IKI5</accession>
<name>A0A6C0IKI5_9ZZZZ</name>
<dbReference type="AlphaFoldDB" id="A0A6C0IKI5"/>
<reference evidence="1" key="1">
    <citation type="journal article" date="2020" name="Nature">
        <title>Giant virus diversity and host interactions through global metagenomics.</title>
        <authorList>
            <person name="Schulz F."/>
            <person name="Roux S."/>
            <person name="Paez-Espino D."/>
            <person name="Jungbluth S."/>
            <person name="Walsh D.A."/>
            <person name="Denef V.J."/>
            <person name="McMahon K.D."/>
            <person name="Konstantinidis K.T."/>
            <person name="Eloe-Fadrosh E.A."/>
            <person name="Kyrpides N.C."/>
            <person name="Woyke T."/>
        </authorList>
    </citation>
    <scope>NUCLEOTIDE SEQUENCE</scope>
    <source>
        <strain evidence="1">GVMAG-M-3300024252-29</strain>
    </source>
</reference>
<dbReference type="EMBL" id="MN740207">
    <property type="protein sequence ID" value="QHT93339.1"/>
    <property type="molecule type" value="Genomic_DNA"/>
</dbReference>
<protein>
    <submittedName>
        <fullName evidence="1">Uncharacterized protein</fullName>
    </submittedName>
</protein>